<evidence type="ECO:0000313" key="1">
    <source>
        <dbReference type="EMBL" id="KAK9729917.1"/>
    </source>
</evidence>
<keyword evidence="2" id="KW-1185">Reference proteome</keyword>
<dbReference type="EMBL" id="JASPKY010000156">
    <property type="protein sequence ID" value="KAK9729917.1"/>
    <property type="molecule type" value="Genomic_DNA"/>
</dbReference>
<sequence length="89" mass="10610">MEALILQAFEDISTDLWQAECEQVKHIENQYTEQEDISTDLWQAECEQVKHIENQYTEQDILHDDTDEFIIRLGESDSEMEWTDSENEL</sequence>
<proteinExistence type="predicted"/>
<dbReference type="Proteomes" id="UP001458880">
    <property type="component" value="Unassembled WGS sequence"/>
</dbReference>
<reference evidence="1 2" key="1">
    <citation type="journal article" date="2024" name="BMC Genomics">
        <title>De novo assembly and annotation of Popillia japonica's genome with initial clues to its potential as an invasive pest.</title>
        <authorList>
            <person name="Cucini C."/>
            <person name="Boschi S."/>
            <person name="Funari R."/>
            <person name="Cardaioli E."/>
            <person name="Iannotti N."/>
            <person name="Marturano G."/>
            <person name="Paoli F."/>
            <person name="Bruttini M."/>
            <person name="Carapelli A."/>
            <person name="Frati F."/>
            <person name="Nardi F."/>
        </authorList>
    </citation>
    <scope>NUCLEOTIDE SEQUENCE [LARGE SCALE GENOMIC DNA]</scope>
    <source>
        <strain evidence="1">DMR45628</strain>
    </source>
</reference>
<accession>A0AAW1L7S2</accession>
<gene>
    <name evidence="1" type="ORF">QE152_g15685</name>
</gene>
<organism evidence="1 2">
    <name type="scientific">Popillia japonica</name>
    <name type="common">Japanese beetle</name>
    <dbReference type="NCBI Taxonomy" id="7064"/>
    <lineage>
        <taxon>Eukaryota</taxon>
        <taxon>Metazoa</taxon>
        <taxon>Ecdysozoa</taxon>
        <taxon>Arthropoda</taxon>
        <taxon>Hexapoda</taxon>
        <taxon>Insecta</taxon>
        <taxon>Pterygota</taxon>
        <taxon>Neoptera</taxon>
        <taxon>Endopterygota</taxon>
        <taxon>Coleoptera</taxon>
        <taxon>Polyphaga</taxon>
        <taxon>Scarabaeiformia</taxon>
        <taxon>Scarabaeidae</taxon>
        <taxon>Rutelinae</taxon>
        <taxon>Popillia</taxon>
    </lineage>
</organism>
<evidence type="ECO:0000313" key="2">
    <source>
        <dbReference type="Proteomes" id="UP001458880"/>
    </source>
</evidence>
<dbReference type="AlphaFoldDB" id="A0AAW1L7S2"/>
<protein>
    <submittedName>
        <fullName evidence="1">Uncharacterized protein</fullName>
    </submittedName>
</protein>
<comment type="caution">
    <text evidence="1">The sequence shown here is derived from an EMBL/GenBank/DDBJ whole genome shotgun (WGS) entry which is preliminary data.</text>
</comment>
<name>A0AAW1L7S2_POPJA</name>